<feature type="domain" description="3-deoxy-D-manno-octulosonic-acid transferase N-terminal" evidence="9">
    <location>
        <begin position="28"/>
        <end position="184"/>
    </location>
</feature>
<comment type="function">
    <text evidence="1 8">Involved in lipopolysaccharide (LPS) biosynthesis. Catalyzes the transfer of 3-deoxy-D-manno-octulosonate (Kdo) residue(s) from CMP-Kdo to lipid IV(A), the tetraacyldisaccharide-1,4'-bisphosphate precursor of lipid A.</text>
</comment>
<dbReference type="InterPro" id="IPR039901">
    <property type="entry name" value="Kdotransferase"/>
</dbReference>
<evidence type="ECO:0000256" key="3">
    <source>
        <dbReference type="ARBA" id="ARBA00012621"/>
    </source>
</evidence>
<keyword evidence="5 8" id="KW-0808">Transferase</keyword>
<dbReference type="Gene3D" id="3.40.50.2000">
    <property type="entry name" value="Glycogen Phosphorylase B"/>
    <property type="match status" value="1"/>
</dbReference>
<dbReference type="InterPro" id="IPR007507">
    <property type="entry name" value="Glycos_transf_N"/>
</dbReference>
<dbReference type="EC" id="2.4.99.12" evidence="3 8"/>
<evidence type="ECO:0000259" key="9">
    <source>
        <dbReference type="Pfam" id="PF04413"/>
    </source>
</evidence>
<sequence>MKRQSLSLAAYLAMTRSAAQRPLPDYPARQGPVVWLHAAAPQDVAAIRSFLCRLLPQGDDIQAVVTGVAPNLSDNMMTCVEAPGESQAEIMHFLSHWRPVFGVWNGTDMRPALLYRAAERGCRLVAVNLRDSAISASARGWRPDASHAILDVFETLHATDAAALARLQKLGLPGEKLHLSGSFRETPMPLPVDEDLLEDMATHLSARPVWLAARVDADEIEIVLQSHQRAGRLAHRLLLVLSPAPDVRVGDVEHMLRDHGLRWMRWNGHQMPEEATQVILSPDPELLGLWYRLSPVCFLGGSLSNGRGGTDPMEAAALGSAIIYGPNVGRHLGAYSLLAEAGGARIVRDADTLASAVQTIQAPDKSAAMAHAAWDVATSGAPLADTLVEQALDAIDLAGVV</sequence>
<evidence type="ECO:0000256" key="2">
    <source>
        <dbReference type="ARBA" id="ARBA00004713"/>
    </source>
</evidence>
<comment type="pathway">
    <text evidence="2 8">Bacterial outer membrane biogenesis; LPS core biosynthesis.</text>
</comment>
<evidence type="ECO:0000256" key="8">
    <source>
        <dbReference type="RuleBase" id="RU365103"/>
    </source>
</evidence>
<protein>
    <recommendedName>
        <fullName evidence="4 8">3-deoxy-D-manno-octulosonic acid transferase</fullName>
        <shortName evidence="8">Kdo transferase</shortName>
        <ecNumber evidence="3 8">2.4.99.12</ecNumber>
    </recommendedName>
    <alternativeName>
        <fullName evidence="6 8">Lipid IV(A) 3-deoxy-D-manno-octulosonic acid transferase</fullName>
    </alternativeName>
</protein>
<dbReference type="PANTHER" id="PTHR42755">
    <property type="entry name" value="3-DEOXY-MANNO-OCTULOSONATE CYTIDYLYLTRANSFERASE"/>
    <property type="match status" value="1"/>
</dbReference>
<keyword evidence="11" id="KW-1185">Reference proteome</keyword>
<evidence type="ECO:0000313" key="10">
    <source>
        <dbReference type="EMBL" id="MEC3860870.1"/>
    </source>
</evidence>
<comment type="catalytic activity">
    <reaction evidence="7 8">
        <text>lipid IVA (E. coli) + CMP-3-deoxy-beta-D-manno-octulosonate = alpha-Kdo-(2-&gt;6)-lipid IVA (E. coli) + CMP + H(+)</text>
        <dbReference type="Rhea" id="RHEA:28066"/>
        <dbReference type="ChEBI" id="CHEBI:15378"/>
        <dbReference type="ChEBI" id="CHEBI:58603"/>
        <dbReference type="ChEBI" id="CHEBI:60364"/>
        <dbReference type="ChEBI" id="CHEBI:60377"/>
        <dbReference type="ChEBI" id="CHEBI:85987"/>
        <dbReference type="EC" id="2.4.99.12"/>
    </reaction>
</comment>
<dbReference type="PANTHER" id="PTHR42755:SF1">
    <property type="entry name" value="3-DEOXY-D-MANNO-OCTULOSONIC ACID TRANSFERASE, MITOCHONDRIAL-RELATED"/>
    <property type="match status" value="1"/>
</dbReference>
<evidence type="ECO:0000256" key="4">
    <source>
        <dbReference type="ARBA" id="ARBA00019077"/>
    </source>
</evidence>
<gene>
    <name evidence="10" type="ORF">VK792_06205</name>
</gene>
<keyword evidence="8" id="KW-0448">Lipopolysaccharide biosynthesis</keyword>
<accession>A0ABU6HIA3</accession>
<evidence type="ECO:0000256" key="7">
    <source>
        <dbReference type="ARBA" id="ARBA00049183"/>
    </source>
</evidence>
<evidence type="ECO:0000256" key="5">
    <source>
        <dbReference type="ARBA" id="ARBA00022679"/>
    </source>
</evidence>
<proteinExistence type="inferred from homology"/>
<reference evidence="10 11" key="1">
    <citation type="submission" date="2024-01" db="EMBL/GenBank/DDBJ databases">
        <title>Mesobacterium rodlantinim sp. nov., isolated from shallow sea hydrothermal systems off Kueishantao Island.</title>
        <authorList>
            <person name="Su Z."/>
            <person name="Tang K."/>
        </authorList>
    </citation>
    <scope>NUCLEOTIDE SEQUENCE [LARGE SCALE GENOMIC DNA]</scope>
    <source>
        <strain evidence="10 11">TK19101</strain>
    </source>
</reference>
<comment type="similarity">
    <text evidence="8">Belongs to the glycosyltransferase group 1 family.</text>
</comment>
<dbReference type="EMBL" id="JAYLLH010000006">
    <property type="protein sequence ID" value="MEC3860870.1"/>
    <property type="molecule type" value="Genomic_DNA"/>
</dbReference>
<comment type="caution">
    <text evidence="10">The sequence shown here is derived from an EMBL/GenBank/DDBJ whole genome shotgun (WGS) entry which is preliminary data.</text>
</comment>
<evidence type="ECO:0000313" key="11">
    <source>
        <dbReference type="Proteomes" id="UP001348149"/>
    </source>
</evidence>
<name>A0ABU6HIA3_9RHOB</name>
<dbReference type="Pfam" id="PF04413">
    <property type="entry name" value="Glycos_transf_N"/>
    <property type="match status" value="1"/>
</dbReference>
<evidence type="ECO:0000256" key="1">
    <source>
        <dbReference type="ARBA" id="ARBA00003394"/>
    </source>
</evidence>
<organism evidence="10 11">
    <name type="scientific">Mesobacterium hydrothermale</name>
    <dbReference type="NCBI Taxonomy" id="3111907"/>
    <lineage>
        <taxon>Bacteria</taxon>
        <taxon>Pseudomonadati</taxon>
        <taxon>Pseudomonadota</taxon>
        <taxon>Alphaproteobacteria</taxon>
        <taxon>Rhodobacterales</taxon>
        <taxon>Roseobacteraceae</taxon>
        <taxon>Mesobacterium</taxon>
    </lineage>
</organism>
<dbReference type="InterPro" id="IPR038107">
    <property type="entry name" value="Glycos_transf_N_sf"/>
</dbReference>
<dbReference type="Gene3D" id="3.40.50.11720">
    <property type="entry name" value="3-Deoxy-D-manno-octulosonic-acid transferase, N-terminal domain"/>
    <property type="match status" value="1"/>
</dbReference>
<keyword evidence="8" id="KW-1003">Cell membrane</keyword>
<evidence type="ECO:0000256" key="6">
    <source>
        <dbReference type="ARBA" id="ARBA00031445"/>
    </source>
</evidence>
<comment type="subcellular location">
    <subcellularLocation>
        <location evidence="8">Cell membrane</location>
    </subcellularLocation>
</comment>
<dbReference type="RefSeq" id="WP_326296504.1">
    <property type="nucleotide sequence ID" value="NZ_JAYLLH010000006.1"/>
</dbReference>
<keyword evidence="8" id="KW-0472">Membrane</keyword>
<dbReference type="Proteomes" id="UP001348149">
    <property type="component" value="Unassembled WGS sequence"/>
</dbReference>